<evidence type="ECO:0000313" key="7">
    <source>
        <dbReference type="EMBL" id="KAJ8980219.1"/>
    </source>
</evidence>
<organism evidence="7 8">
    <name type="scientific">Molorchus minor</name>
    <dbReference type="NCBI Taxonomy" id="1323400"/>
    <lineage>
        <taxon>Eukaryota</taxon>
        <taxon>Metazoa</taxon>
        <taxon>Ecdysozoa</taxon>
        <taxon>Arthropoda</taxon>
        <taxon>Hexapoda</taxon>
        <taxon>Insecta</taxon>
        <taxon>Pterygota</taxon>
        <taxon>Neoptera</taxon>
        <taxon>Endopterygota</taxon>
        <taxon>Coleoptera</taxon>
        <taxon>Polyphaga</taxon>
        <taxon>Cucujiformia</taxon>
        <taxon>Chrysomeloidea</taxon>
        <taxon>Cerambycidae</taxon>
        <taxon>Lamiinae</taxon>
        <taxon>Monochamini</taxon>
        <taxon>Molorchus</taxon>
    </lineage>
</organism>
<keyword evidence="8" id="KW-1185">Reference proteome</keyword>
<feature type="domain" description="Ciliary microtubule inner protein 2A-C-like" evidence="6">
    <location>
        <begin position="44"/>
        <end position="69"/>
    </location>
</feature>
<dbReference type="PANTHER" id="PTHR22146:SF8">
    <property type="entry name" value="PROTEIN FAM166B"/>
    <property type="match status" value="1"/>
</dbReference>
<feature type="domain" description="Ciliary microtubule inner protein 2A-C-like" evidence="6">
    <location>
        <begin position="298"/>
        <end position="321"/>
    </location>
</feature>
<dbReference type="InterPro" id="IPR018902">
    <property type="entry name" value="CMI2A-C-like_dom"/>
</dbReference>
<protein>
    <recommendedName>
        <fullName evidence="6">Ciliary microtubule inner protein 2A-C-like domain-containing protein</fullName>
    </recommendedName>
</protein>
<accession>A0ABQ9JQK0</accession>
<evidence type="ECO:0000256" key="1">
    <source>
        <dbReference type="ARBA" id="ARBA00004430"/>
    </source>
</evidence>
<evidence type="ECO:0000313" key="8">
    <source>
        <dbReference type="Proteomes" id="UP001162164"/>
    </source>
</evidence>
<keyword evidence="3" id="KW-0206">Cytoskeleton</keyword>
<comment type="subcellular location">
    <subcellularLocation>
        <location evidence="1">Cytoplasm</location>
        <location evidence="1">Cytoskeleton</location>
        <location evidence="1">Cilium axoneme</location>
    </subcellularLocation>
</comment>
<comment type="caution">
    <text evidence="7">The sequence shown here is derived from an EMBL/GenBank/DDBJ whole genome shotgun (WGS) entry which is preliminary data.</text>
</comment>
<evidence type="ECO:0000256" key="2">
    <source>
        <dbReference type="ARBA" id="ARBA00022490"/>
    </source>
</evidence>
<evidence type="ECO:0000256" key="3">
    <source>
        <dbReference type="ARBA" id="ARBA00023212"/>
    </source>
</evidence>
<keyword evidence="2" id="KW-0963">Cytoplasm</keyword>
<dbReference type="Proteomes" id="UP001162164">
    <property type="component" value="Unassembled WGS sequence"/>
</dbReference>
<sequence>MEFEASTESFRERLEFVPVPSKLPDRRKLRRAKQSTEQRRELRYTGFCPQYKYRLGDTYGTTTHKVLLDPTVHHAEKIVLSDRTADDYQAYRPPARDIDIVNERHGDTIFRHPMVPGYEGFVPREHGKFGQRYSVQATEALSDFEKLQMADKAAQNQISKIGYLQDNKWNPKTLEDKELTQSQFKLPLLEVRPECAGLLRNLPVTEPPITPPNQSISPYFSDITDTEKYLKAGFTGHVPFGYASFGKSNEPMTNSALCDFTTNYRKRLSNEWAPVQIDKPDPPMLIQPTEIYHKHVGQLPNYGGHIPGAIFRFGKTYGNDSRDAKRWLRGDFST</sequence>
<evidence type="ECO:0000259" key="6">
    <source>
        <dbReference type="Pfam" id="PF10629"/>
    </source>
</evidence>
<gene>
    <name evidence="7" type="ORF">NQ317_010215</name>
</gene>
<keyword evidence="4" id="KW-0966">Cell projection</keyword>
<dbReference type="Pfam" id="PF10629">
    <property type="entry name" value="CMI2B-like"/>
    <property type="match status" value="2"/>
</dbReference>
<dbReference type="PANTHER" id="PTHR22146">
    <property type="entry name" value="CAT EYE SYNDROME CRITICAL REGION PROTEIN 6"/>
    <property type="match status" value="1"/>
</dbReference>
<dbReference type="EMBL" id="JAPWTJ010000274">
    <property type="protein sequence ID" value="KAJ8980219.1"/>
    <property type="molecule type" value="Genomic_DNA"/>
</dbReference>
<evidence type="ECO:0000256" key="4">
    <source>
        <dbReference type="ARBA" id="ARBA00023273"/>
    </source>
</evidence>
<evidence type="ECO:0000256" key="5">
    <source>
        <dbReference type="ARBA" id="ARBA00035661"/>
    </source>
</evidence>
<proteinExistence type="inferred from homology"/>
<comment type="similarity">
    <text evidence="5">Belongs to the CIMIP2 family.</text>
</comment>
<reference evidence="7" key="1">
    <citation type="journal article" date="2023" name="Insect Mol. Biol.">
        <title>Genome sequencing provides insights into the evolution of gene families encoding plant cell wall-degrading enzymes in longhorned beetles.</title>
        <authorList>
            <person name="Shin N.R."/>
            <person name="Okamura Y."/>
            <person name="Kirsch R."/>
            <person name="Pauchet Y."/>
        </authorList>
    </citation>
    <scope>NUCLEOTIDE SEQUENCE</scope>
    <source>
        <strain evidence="7">MMC_N1</strain>
    </source>
</reference>
<name>A0ABQ9JQK0_9CUCU</name>